<evidence type="ECO:0000256" key="1">
    <source>
        <dbReference type="PROSITE-ProRule" id="PRU00176"/>
    </source>
</evidence>
<dbReference type="EMBL" id="AOGT01000304">
    <property type="protein sequence ID" value="EMG50319.1"/>
    <property type="molecule type" value="Genomic_DNA"/>
</dbReference>
<dbReference type="GO" id="GO:0003723">
    <property type="term" value="F:RNA binding"/>
    <property type="evidence" value="ECO:0007669"/>
    <property type="project" value="UniProtKB-UniRule"/>
</dbReference>
<evidence type="ECO:0000259" key="2">
    <source>
        <dbReference type="PROSITE" id="PS50102"/>
    </source>
</evidence>
<gene>
    <name evidence="3" type="ORF">G210_4652</name>
</gene>
<dbReference type="SUPFAM" id="SSF54928">
    <property type="entry name" value="RNA-binding domain, RBD"/>
    <property type="match status" value="1"/>
</dbReference>
<dbReference type="SMART" id="SM00360">
    <property type="entry name" value="RRM"/>
    <property type="match status" value="1"/>
</dbReference>
<dbReference type="PANTHER" id="PTHR15608:SF0">
    <property type="entry name" value="HIV TAT-SPECIFIC FACTOR 1"/>
    <property type="match status" value="1"/>
</dbReference>
<proteinExistence type="predicted"/>
<dbReference type="InterPro" id="IPR034393">
    <property type="entry name" value="TatSF1-like"/>
</dbReference>
<organism evidence="3 4">
    <name type="scientific">Candida maltosa (strain Xu316)</name>
    <name type="common">Yeast</name>
    <dbReference type="NCBI Taxonomy" id="1245528"/>
    <lineage>
        <taxon>Eukaryota</taxon>
        <taxon>Fungi</taxon>
        <taxon>Dikarya</taxon>
        <taxon>Ascomycota</taxon>
        <taxon>Saccharomycotina</taxon>
        <taxon>Pichiomycetes</taxon>
        <taxon>Debaryomycetaceae</taxon>
        <taxon>Candida/Lodderomyces clade</taxon>
        <taxon>Candida</taxon>
    </lineage>
</organism>
<dbReference type="InterPro" id="IPR035979">
    <property type="entry name" value="RBD_domain_sf"/>
</dbReference>
<dbReference type="InterPro" id="IPR012677">
    <property type="entry name" value="Nucleotide-bd_a/b_plait_sf"/>
</dbReference>
<keyword evidence="4" id="KW-1185">Reference proteome</keyword>
<dbReference type="Pfam" id="PF00076">
    <property type="entry name" value="RRM_1"/>
    <property type="match status" value="1"/>
</dbReference>
<keyword evidence="1" id="KW-0694">RNA-binding</keyword>
<dbReference type="AlphaFoldDB" id="M3K681"/>
<dbReference type="Gene3D" id="3.30.70.330">
    <property type="match status" value="1"/>
</dbReference>
<reference evidence="3 4" key="1">
    <citation type="submission" date="2013-02" db="EMBL/GenBank/DDBJ databases">
        <title>Genome sequence of Candida maltosa Xu316, a potential industrial strain for xylitol and ethanol production.</title>
        <authorList>
            <person name="Yu J."/>
            <person name="Wang Q."/>
            <person name="Geng X."/>
            <person name="Bao W."/>
            <person name="He P."/>
            <person name="Cai J."/>
        </authorList>
    </citation>
    <scope>NUCLEOTIDE SEQUENCE [LARGE SCALE GENOMIC DNA]</scope>
    <source>
        <strain evidence="4">Xu316</strain>
    </source>
</reference>
<dbReference type="eggNOG" id="KOG1548">
    <property type="taxonomic scope" value="Eukaryota"/>
</dbReference>
<dbReference type="Proteomes" id="UP000011777">
    <property type="component" value="Unassembled WGS sequence"/>
</dbReference>
<dbReference type="HOGENOM" id="CLU_1366075_0_0_1"/>
<dbReference type="OrthoDB" id="10258585at2759"/>
<protein>
    <submittedName>
        <fullName evidence="3">Putative spliceosome factor</fullName>
    </submittedName>
</protein>
<evidence type="ECO:0000313" key="3">
    <source>
        <dbReference type="EMBL" id="EMG50319.1"/>
    </source>
</evidence>
<feature type="domain" description="RRM" evidence="2">
    <location>
        <begin position="97"/>
        <end position="181"/>
    </location>
</feature>
<dbReference type="STRING" id="1245528.M3K681"/>
<dbReference type="PROSITE" id="PS50102">
    <property type="entry name" value="RRM"/>
    <property type="match status" value="1"/>
</dbReference>
<dbReference type="OMA" id="EYEYDYM"/>
<dbReference type="PANTHER" id="PTHR15608">
    <property type="entry name" value="SPLICING FACTOR U2AF-ASSOCIATED PROTEIN 2"/>
    <property type="match status" value="1"/>
</dbReference>
<evidence type="ECO:0000313" key="4">
    <source>
        <dbReference type="Proteomes" id="UP000011777"/>
    </source>
</evidence>
<dbReference type="GO" id="GO:0005686">
    <property type="term" value="C:U2 snRNP"/>
    <property type="evidence" value="ECO:0007669"/>
    <property type="project" value="TreeGrafter"/>
</dbReference>
<dbReference type="GO" id="GO:0005684">
    <property type="term" value="C:U2-type spliceosomal complex"/>
    <property type="evidence" value="ECO:0007669"/>
    <property type="project" value="TreeGrafter"/>
</dbReference>
<comment type="caution">
    <text evidence="3">The sequence shown here is derived from an EMBL/GenBank/DDBJ whole genome shotgun (WGS) entry which is preliminary data.</text>
</comment>
<accession>M3K681</accession>
<sequence length="200" mass="23089">MSEDFPARPPHPSGLEKVDIKTLDERLILEKETQTWLFEKNGHEYEYDYMKSQWISTSKRAISDEDANKEDIKRQRKEDMSKLKSELNQLKKRKRNTAVYVSNLPIDLTVTDIEHAFNNFGKIQVGKDGNLKIKMYNDDSGKFKGEALVIFAQPDSASLAIEMMDNSLFNGQNIRVEEAKFDEKKDVPNKTEPGVMNVRN</sequence>
<name>M3K681_CANMX</name>
<dbReference type="InterPro" id="IPR000504">
    <property type="entry name" value="RRM_dom"/>
</dbReference>